<accession>A0AAJ2MJQ5</accession>
<comment type="caution">
    <text evidence="1">The sequence shown here is derived from an EMBL/GenBank/DDBJ whole genome shotgun (WGS) entry which is preliminary data.</text>
</comment>
<reference evidence="1" key="1">
    <citation type="submission" date="2023-03" db="EMBL/GenBank/DDBJ databases">
        <authorList>
            <person name="Shen W."/>
            <person name="Cai J."/>
        </authorList>
    </citation>
    <scope>NUCLEOTIDE SEQUENCE</scope>
    <source>
        <strain evidence="1">P86-2</strain>
    </source>
</reference>
<dbReference type="RefSeq" id="WP_096369012.1">
    <property type="nucleotide sequence ID" value="NZ_CP174196.1"/>
</dbReference>
<sequence>MASWRNRPKHISEIKAEIPWIIAIDESGSPDLKYVQKVVKAGNEEKCDENNIHFNVTACLMKTSRFIESQDMVMGIKNKFWPEGCSEYNGEKRRVCFHSTEIRRRKNAFDFETLDIHKSFITELSEVMTGVNVKLFSSHINKLSLIKRYPTPYNPYDLSLTFLLERVSFEVGNAKAVIVLESRGKKEDKKLLKHIIEMIDNGTEYVDKSNFSFIEGVYFNGKWEEESNKLKSYWILELADLYCYPIFKFGKTQEKDLAFECLESKLAGHPFYTGRGFKKFPK</sequence>
<evidence type="ECO:0000313" key="1">
    <source>
        <dbReference type="EMBL" id="MDT2583233.1"/>
    </source>
</evidence>
<organism evidence="1 2">
    <name type="scientific">Lactococcus petauri</name>
    <dbReference type="NCBI Taxonomy" id="1940789"/>
    <lineage>
        <taxon>Bacteria</taxon>
        <taxon>Bacillati</taxon>
        <taxon>Bacillota</taxon>
        <taxon>Bacilli</taxon>
        <taxon>Lactobacillales</taxon>
        <taxon>Streptococcaceae</taxon>
        <taxon>Lactococcus</taxon>
    </lineage>
</organism>
<proteinExistence type="predicted"/>
<dbReference type="Proteomes" id="UP001262817">
    <property type="component" value="Unassembled WGS sequence"/>
</dbReference>
<name>A0AAJ2MJQ5_9LACT</name>
<gene>
    <name evidence="1" type="ORF">P7D17_03740</name>
</gene>
<dbReference type="Pfam" id="PF12686">
    <property type="entry name" value="DUF3800"/>
    <property type="match status" value="1"/>
</dbReference>
<dbReference type="EMBL" id="JARPXR010000003">
    <property type="protein sequence ID" value="MDT2583233.1"/>
    <property type="molecule type" value="Genomic_DNA"/>
</dbReference>
<dbReference type="InterPro" id="IPR024524">
    <property type="entry name" value="DUF3800"/>
</dbReference>
<evidence type="ECO:0000313" key="2">
    <source>
        <dbReference type="Proteomes" id="UP001262817"/>
    </source>
</evidence>
<protein>
    <submittedName>
        <fullName evidence="1">DUF3800 domain-containing protein</fullName>
    </submittedName>
</protein>
<dbReference type="AlphaFoldDB" id="A0AAJ2MJQ5"/>